<evidence type="ECO:0000313" key="3">
    <source>
        <dbReference type="Proteomes" id="UP000018936"/>
    </source>
</evidence>
<dbReference type="OrthoDB" id="10047816at2759"/>
<dbReference type="Proteomes" id="UP000018936">
    <property type="component" value="Unassembled WGS sequence"/>
</dbReference>
<keyword evidence="3" id="KW-1185">Reference proteome</keyword>
<dbReference type="AlphaFoldDB" id="V8N8B0"/>
<keyword evidence="2" id="KW-0418">Kinase</keyword>
<accession>V8N8B0</accession>
<organism evidence="2 3">
    <name type="scientific">Ophiophagus hannah</name>
    <name type="common">King cobra</name>
    <name type="synonym">Naja hannah</name>
    <dbReference type="NCBI Taxonomy" id="8665"/>
    <lineage>
        <taxon>Eukaryota</taxon>
        <taxon>Metazoa</taxon>
        <taxon>Chordata</taxon>
        <taxon>Craniata</taxon>
        <taxon>Vertebrata</taxon>
        <taxon>Euteleostomi</taxon>
        <taxon>Lepidosauria</taxon>
        <taxon>Squamata</taxon>
        <taxon>Bifurcata</taxon>
        <taxon>Unidentata</taxon>
        <taxon>Episquamata</taxon>
        <taxon>Toxicofera</taxon>
        <taxon>Serpentes</taxon>
        <taxon>Colubroidea</taxon>
        <taxon>Elapidae</taxon>
        <taxon>Elapinae</taxon>
        <taxon>Ophiophagus</taxon>
    </lineage>
</organism>
<dbReference type="GO" id="GO:0016301">
    <property type="term" value="F:kinase activity"/>
    <property type="evidence" value="ECO:0007669"/>
    <property type="project" value="UniProtKB-KW"/>
</dbReference>
<sequence>MSTQLSCPPTTSSMLFLADSEAEMRRWTQVLSELQQLLRQNRHCNRAVYVLKEAYDNGLPFIPHALSAAIIDRERLTLGTDYGLFLVNLRTNGEQSSWSQLISAISLSLSLSFSLFFS</sequence>
<gene>
    <name evidence="2" type="primary">CDC42BPG</name>
    <name evidence="2" type="ORF">L345_15798</name>
</gene>
<reference evidence="2 3" key="1">
    <citation type="journal article" date="2013" name="Proc. Natl. Acad. Sci. U.S.A.">
        <title>The king cobra genome reveals dynamic gene evolution and adaptation in the snake venom system.</title>
        <authorList>
            <person name="Vonk F.J."/>
            <person name="Casewell N.R."/>
            <person name="Henkel C.V."/>
            <person name="Heimberg A.M."/>
            <person name="Jansen H.J."/>
            <person name="McCleary R.J."/>
            <person name="Kerkkamp H.M."/>
            <person name="Vos R.A."/>
            <person name="Guerreiro I."/>
            <person name="Calvete J.J."/>
            <person name="Wuster W."/>
            <person name="Woods A.E."/>
            <person name="Logan J.M."/>
            <person name="Harrison R.A."/>
            <person name="Castoe T.A."/>
            <person name="de Koning A.P."/>
            <person name="Pollock D.D."/>
            <person name="Yandell M."/>
            <person name="Calderon D."/>
            <person name="Renjifo C."/>
            <person name="Currier R.B."/>
            <person name="Salgado D."/>
            <person name="Pla D."/>
            <person name="Sanz L."/>
            <person name="Hyder A.S."/>
            <person name="Ribeiro J.M."/>
            <person name="Arntzen J.W."/>
            <person name="van den Thillart G.E."/>
            <person name="Boetzer M."/>
            <person name="Pirovano W."/>
            <person name="Dirks R.P."/>
            <person name="Spaink H.P."/>
            <person name="Duboule D."/>
            <person name="McGlinn E."/>
            <person name="Kini R.M."/>
            <person name="Richardson M.K."/>
        </authorList>
    </citation>
    <scope>NUCLEOTIDE SEQUENCE</scope>
    <source>
        <tissue evidence="2">Blood</tissue>
    </source>
</reference>
<feature type="non-terminal residue" evidence="2">
    <location>
        <position position="118"/>
    </location>
</feature>
<feature type="domain" description="PH" evidence="1">
    <location>
        <begin position="1"/>
        <end position="36"/>
    </location>
</feature>
<evidence type="ECO:0000313" key="2">
    <source>
        <dbReference type="EMBL" id="ETE58479.1"/>
    </source>
</evidence>
<comment type="caution">
    <text evidence="2">The sequence shown here is derived from an EMBL/GenBank/DDBJ whole genome shotgun (WGS) entry which is preliminary data.</text>
</comment>
<protein>
    <submittedName>
        <fullName evidence="2">Serine/threonine-protein kinase MRCK gamma</fullName>
    </submittedName>
</protein>
<dbReference type="EMBL" id="AZIM01006672">
    <property type="protein sequence ID" value="ETE58479.1"/>
    <property type="molecule type" value="Genomic_DNA"/>
</dbReference>
<evidence type="ECO:0000259" key="1">
    <source>
        <dbReference type="PROSITE" id="PS50003"/>
    </source>
</evidence>
<dbReference type="InterPro" id="IPR001849">
    <property type="entry name" value="PH_domain"/>
</dbReference>
<dbReference type="PROSITE" id="PS50003">
    <property type="entry name" value="PH_DOMAIN"/>
    <property type="match status" value="1"/>
</dbReference>
<keyword evidence="2" id="KW-0808">Transferase</keyword>
<proteinExistence type="predicted"/>
<name>V8N8B0_OPHHA</name>